<accession>A0A317U272</accession>
<name>A0A317U272_9GAMM</name>
<reference evidence="1 2" key="1">
    <citation type="submission" date="2018-05" db="EMBL/GenBank/DDBJ databases">
        <title>Legionella qingyii sp.nov., whole genome shotgun sequence.</title>
        <authorList>
            <person name="Wu H."/>
            <person name="Zhu Q."/>
            <person name="Hu C."/>
        </authorList>
    </citation>
    <scope>NUCLEOTIDE SEQUENCE [LARGE SCALE GENOMIC DNA]</scope>
    <source>
        <strain evidence="1 2">HEB18</strain>
    </source>
</reference>
<protein>
    <submittedName>
        <fullName evidence="1">Uncharacterized protein</fullName>
    </submittedName>
</protein>
<proteinExistence type="predicted"/>
<evidence type="ECO:0000313" key="2">
    <source>
        <dbReference type="Proteomes" id="UP000247152"/>
    </source>
</evidence>
<dbReference type="Proteomes" id="UP000247152">
    <property type="component" value="Unassembled WGS sequence"/>
</dbReference>
<comment type="caution">
    <text evidence="1">The sequence shown here is derived from an EMBL/GenBank/DDBJ whole genome shotgun (WGS) entry which is preliminary data.</text>
</comment>
<dbReference type="AlphaFoldDB" id="A0A317U272"/>
<gene>
    <name evidence="1" type="ORF">DGG96_08400</name>
</gene>
<sequence>MANPDVVVVLLGFVGIKLGPKKMVVHELILIDIKVENLVRIQEANKGNVIMLDVVVGRQRHEAFGLVVVVQSYVVTKIPVIVPP</sequence>
<organism evidence="1 2">
    <name type="scientific">Legionella qingyii</name>
    <dbReference type="NCBI Taxonomy" id="2184757"/>
    <lineage>
        <taxon>Bacteria</taxon>
        <taxon>Pseudomonadati</taxon>
        <taxon>Pseudomonadota</taxon>
        <taxon>Gammaproteobacteria</taxon>
        <taxon>Legionellales</taxon>
        <taxon>Legionellaceae</taxon>
        <taxon>Legionella</taxon>
    </lineage>
</organism>
<dbReference type="EMBL" id="QHJG01000011">
    <property type="protein sequence ID" value="PWY56153.1"/>
    <property type="molecule type" value="Genomic_DNA"/>
</dbReference>
<evidence type="ECO:0000313" key="1">
    <source>
        <dbReference type="EMBL" id="PWY56153.1"/>
    </source>
</evidence>